<dbReference type="GO" id="GO:0032456">
    <property type="term" value="P:endocytic recycling"/>
    <property type="evidence" value="ECO:0007669"/>
    <property type="project" value="TreeGrafter"/>
</dbReference>
<comment type="similarity">
    <text evidence="1 2">Belongs to the VPS51 family.</text>
</comment>
<dbReference type="GO" id="GO:0007030">
    <property type="term" value="P:Golgi organization"/>
    <property type="evidence" value="ECO:0007669"/>
    <property type="project" value="UniProtKB-UniRule"/>
</dbReference>
<dbReference type="GO" id="GO:0042147">
    <property type="term" value="P:retrograde transport, endosome to Golgi"/>
    <property type="evidence" value="ECO:0007669"/>
    <property type="project" value="UniProtKB-UniRule"/>
</dbReference>
<dbReference type="GO" id="GO:0048193">
    <property type="term" value="P:Golgi vesicle transport"/>
    <property type="evidence" value="ECO:0007669"/>
    <property type="project" value="TreeGrafter"/>
</dbReference>
<dbReference type="GO" id="GO:0006869">
    <property type="term" value="P:lipid transport"/>
    <property type="evidence" value="ECO:0007669"/>
    <property type="project" value="UniProtKB-UniRule"/>
</dbReference>
<keyword evidence="2" id="KW-0333">Golgi apparatus</keyword>
<dbReference type="GO" id="GO:0000938">
    <property type="term" value="C:GARP complex"/>
    <property type="evidence" value="ECO:0007669"/>
    <property type="project" value="UniProtKB-UniRule"/>
</dbReference>
<protein>
    <recommendedName>
        <fullName evidence="2">Vacuolar protein sorting-associated protein 51 homolog</fullName>
    </recommendedName>
</protein>
<dbReference type="STRING" id="763665.A0A2G5BLB0"/>
<dbReference type="PANTHER" id="PTHR15954:SF4">
    <property type="entry name" value="VACUOLAR PROTEIN SORTING-ASSOCIATED PROTEIN 51 HOMOLOG"/>
    <property type="match status" value="1"/>
</dbReference>
<keyword evidence="4" id="KW-1185">Reference proteome</keyword>
<dbReference type="OrthoDB" id="203678at2759"/>
<name>A0A2G5BLB0_COERN</name>
<comment type="subunit">
    <text evidence="2">Component of the Golgi-associated retrograde protein (GARP) complex.</text>
</comment>
<keyword evidence="2" id="KW-0445">Lipid transport</keyword>
<dbReference type="Pfam" id="PF08700">
    <property type="entry name" value="VPS51_Exo84_N"/>
    <property type="match status" value="1"/>
</dbReference>
<dbReference type="GO" id="GO:1990745">
    <property type="term" value="C:EARP complex"/>
    <property type="evidence" value="ECO:0007669"/>
    <property type="project" value="TreeGrafter"/>
</dbReference>
<evidence type="ECO:0000256" key="1">
    <source>
        <dbReference type="ARBA" id="ARBA00006080"/>
    </source>
</evidence>
<dbReference type="AlphaFoldDB" id="A0A2G5BLB0"/>
<evidence type="ECO:0000256" key="2">
    <source>
        <dbReference type="RuleBase" id="RU368010"/>
    </source>
</evidence>
<comment type="subcellular location">
    <subcellularLocation>
        <location evidence="2">Golgi apparatus</location>
        <location evidence="2">trans-Golgi network</location>
    </subcellularLocation>
</comment>
<reference evidence="3 4" key="1">
    <citation type="journal article" date="2015" name="Genome Biol. Evol.">
        <title>Phylogenomic analyses indicate that early fungi evolved digesting cell walls of algal ancestors of land plants.</title>
        <authorList>
            <person name="Chang Y."/>
            <person name="Wang S."/>
            <person name="Sekimoto S."/>
            <person name="Aerts A.L."/>
            <person name="Choi C."/>
            <person name="Clum A."/>
            <person name="LaButti K.M."/>
            <person name="Lindquist E.A."/>
            <person name="Yee Ngan C."/>
            <person name="Ohm R.A."/>
            <person name="Salamov A.A."/>
            <person name="Grigoriev I.V."/>
            <person name="Spatafora J.W."/>
            <person name="Berbee M.L."/>
        </authorList>
    </citation>
    <scope>NUCLEOTIDE SEQUENCE [LARGE SCALE GENOMIC DNA]</scope>
    <source>
        <strain evidence="3 4">NRRL 1564</strain>
    </source>
</reference>
<gene>
    <name evidence="3" type="ORF">COEREDRAFT_19977</name>
</gene>
<dbReference type="InterPro" id="IPR014812">
    <property type="entry name" value="Vps51"/>
</dbReference>
<comment type="function">
    <text evidence="2">Acts as component of the GARP complex that is involved in retrograde transport from early and late endosomes to the trans-Golgi network (TGN).</text>
</comment>
<feature type="non-terminal residue" evidence="3">
    <location>
        <position position="200"/>
    </location>
</feature>
<dbReference type="EMBL" id="KZ303486">
    <property type="protein sequence ID" value="PIA19771.1"/>
    <property type="molecule type" value="Genomic_DNA"/>
</dbReference>
<dbReference type="PANTHER" id="PTHR15954">
    <property type="entry name" value="VACUOLAR PROTEIN SORTING-ASSOCIATED PROTEIN 51 HOMOLOG"/>
    <property type="match status" value="1"/>
</dbReference>
<feature type="non-terminal residue" evidence="3">
    <location>
        <position position="1"/>
    </location>
</feature>
<dbReference type="GO" id="GO:0005829">
    <property type="term" value="C:cytosol"/>
    <property type="evidence" value="ECO:0007669"/>
    <property type="project" value="GOC"/>
</dbReference>
<evidence type="ECO:0000313" key="3">
    <source>
        <dbReference type="EMBL" id="PIA19771.1"/>
    </source>
</evidence>
<dbReference type="Proteomes" id="UP000242474">
    <property type="component" value="Unassembled WGS sequence"/>
</dbReference>
<organism evidence="3 4">
    <name type="scientific">Coemansia reversa (strain ATCC 12441 / NRRL 1564)</name>
    <dbReference type="NCBI Taxonomy" id="763665"/>
    <lineage>
        <taxon>Eukaryota</taxon>
        <taxon>Fungi</taxon>
        <taxon>Fungi incertae sedis</taxon>
        <taxon>Zoopagomycota</taxon>
        <taxon>Kickxellomycotina</taxon>
        <taxon>Kickxellomycetes</taxon>
        <taxon>Kickxellales</taxon>
        <taxon>Kickxellaceae</taxon>
        <taxon>Coemansia</taxon>
    </lineage>
</organism>
<keyword evidence="2" id="KW-0813">Transport</keyword>
<accession>A0A2G5BLB0</accession>
<sequence>DIDTSGFDAKKYLKKLLESQGVTGLLQADNKLVREVRQIDGAMKTMVYENYSRFIHATQAIQQMKRDADHMDAEMAKLTQRVSAIAEKGTAVNDAFAQRREHIQRLSREHRALGGLQFLFGLPTQLNRLIGAAQFVEAAQLWSRSRPLLAHYRRLGLFETVAEDGREIMASVEATVWSRWNDCATGVAEGAECASLLVLL</sequence>
<keyword evidence="2" id="KW-0653">Protein transport</keyword>
<dbReference type="GO" id="GO:0016020">
    <property type="term" value="C:membrane"/>
    <property type="evidence" value="ECO:0007669"/>
    <property type="project" value="TreeGrafter"/>
</dbReference>
<evidence type="ECO:0000313" key="4">
    <source>
        <dbReference type="Proteomes" id="UP000242474"/>
    </source>
</evidence>
<dbReference type="GO" id="GO:0015031">
    <property type="term" value="P:protein transport"/>
    <property type="evidence" value="ECO:0007669"/>
    <property type="project" value="UniProtKB-UniRule"/>
</dbReference>
<proteinExistence type="inferred from homology"/>